<dbReference type="SUPFAM" id="SSF49503">
    <property type="entry name" value="Cupredoxins"/>
    <property type="match status" value="1"/>
</dbReference>
<keyword evidence="2" id="KW-0186">Copper</keyword>
<keyword evidence="3" id="KW-0812">Transmembrane</keyword>
<keyword evidence="1" id="KW-0479">Metal-binding</keyword>
<keyword evidence="3" id="KW-0472">Membrane</keyword>
<name>A0A381RFQ2_9ZZZZ</name>
<evidence type="ECO:0000256" key="3">
    <source>
        <dbReference type="SAM" id="Phobius"/>
    </source>
</evidence>
<reference evidence="5" key="1">
    <citation type="submission" date="2018-05" db="EMBL/GenBank/DDBJ databases">
        <authorList>
            <person name="Lanie J.A."/>
            <person name="Ng W.-L."/>
            <person name="Kazmierczak K.M."/>
            <person name="Andrzejewski T.M."/>
            <person name="Davidsen T.M."/>
            <person name="Wayne K.J."/>
            <person name="Tettelin H."/>
            <person name="Glass J.I."/>
            <person name="Rusch D."/>
            <person name="Podicherti R."/>
            <person name="Tsui H.-C.T."/>
            <person name="Winkler M.E."/>
        </authorList>
    </citation>
    <scope>NUCLEOTIDE SEQUENCE</scope>
</reference>
<sequence>MASFRGMGGKPVLVMFLGLTGLSLAGFMPLLTESPPGPREIVVVASDMAFYVDGDAEANPRIRMEAGETVRLVLWNKQPGVVHDFVVGAWQVATPRLRGHERDSLVFQVPEAIGHYVYECSPHSAMMRGTIEVVDVQ</sequence>
<organism evidence="5">
    <name type="scientific">marine metagenome</name>
    <dbReference type="NCBI Taxonomy" id="408172"/>
    <lineage>
        <taxon>unclassified sequences</taxon>
        <taxon>metagenomes</taxon>
        <taxon>ecological metagenomes</taxon>
    </lineage>
</organism>
<evidence type="ECO:0000256" key="2">
    <source>
        <dbReference type="ARBA" id="ARBA00023008"/>
    </source>
</evidence>
<dbReference type="EMBL" id="UINC01001911">
    <property type="protein sequence ID" value="SUZ90632.1"/>
    <property type="molecule type" value="Genomic_DNA"/>
</dbReference>
<dbReference type="InterPro" id="IPR000923">
    <property type="entry name" value="BlueCu_1"/>
</dbReference>
<evidence type="ECO:0000256" key="1">
    <source>
        <dbReference type="ARBA" id="ARBA00022723"/>
    </source>
</evidence>
<dbReference type="Gene3D" id="2.60.40.420">
    <property type="entry name" value="Cupredoxins - blue copper proteins"/>
    <property type="match status" value="1"/>
</dbReference>
<evidence type="ECO:0000313" key="5">
    <source>
        <dbReference type="EMBL" id="SUZ90632.1"/>
    </source>
</evidence>
<dbReference type="InterPro" id="IPR008972">
    <property type="entry name" value="Cupredoxin"/>
</dbReference>
<dbReference type="GO" id="GO:0009055">
    <property type="term" value="F:electron transfer activity"/>
    <property type="evidence" value="ECO:0007669"/>
    <property type="project" value="InterPro"/>
</dbReference>
<evidence type="ECO:0000259" key="4">
    <source>
        <dbReference type="Pfam" id="PF00127"/>
    </source>
</evidence>
<feature type="domain" description="Blue (type 1) copper" evidence="4">
    <location>
        <begin position="101"/>
        <end position="133"/>
    </location>
</feature>
<protein>
    <recommendedName>
        <fullName evidence="4">Blue (type 1) copper domain-containing protein</fullName>
    </recommendedName>
</protein>
<dbReference type="AlphaFoldDB" id="A0A381RFQ2"/>
<dbReference type="GO" id="GO:0005507">
    <property type="term" value="F:copper ion binding"/>
    <property type="evidence" value="ECO:0007669"/>
    <property type="project" value="InterPro"/>
</dbReference>
<gene>
    <name evidence="5" type="ORF">METZ01_LOCUS43486</name>
</gene>
<feature type="transmembrane region" description="Helical" evidence="3">
    <location>
        <begin position="12"/>
        <end position="31"/>
    </location>
</feature>
<accession>A0A381RFQ2</accession>
<keyword evidence="3" id="KW-1133">Transmembrane helix</keyword>
<dbReference type="Pfam" id="PF00127">
    <property type="entry name" value="Copper-bind"/>
    <property type="match status" value="1"/>
</dbReference>
<proteinExistence type="predicted"/>